<feature type="transmembrane region" description="Helical" evidence="6">
    <location>
        <begin position="293"/>
        <end position="311"/>
    </location>
</feature>
<dbReference type="RefSeq" id="WP_259314189.1">
    <property type="nucleotide sequence ID" value="NZ_CP087164.1"/>
</dbReference>
<comment type="subcellular location">
    <subcellularLocation>
        <location evidence="1">Cell membrane</location>
        <topology evidence="1">Multi-pass membrane protein</topology>
    </subcellularLocation>
</comment>
<proteinExistence type="predicted"/>
<gene>
    <name evidence="7" type="primary">rbsC_4</name>
    <name evidence="7" type="ORF">DSM104329_00894</name>
</gene>
<evidence type="ECO:0000256" key="2">
    <source>
        <dbReference type="ARBA" id="ARBA00022475"/>
    </source>
</evidence>
<evidence type="ECO:0000256" key="5">
    <source>
        <dbReference type="ARBA" id="ARBA00023136"/>
    </source>
</evidence>
<dbReference type="EMBL" id="CP087164">
    <property type="protein sequence ID" value="UGS34516.1"/>
    <property type="molecule type" value="Genomic_DNA"/>
</dbReference>
<feature type="transmembrane region" description="Helical" evidence="6">
    <location>
        <begin position="124"/>
        <end position="146"/>
    </location>
</feature>
<dbReference type="InterPro" id="IPR001851">
    <property type="entry name" value="ABC_transp_permease"/>
</dbReference>
<name>A0A9E7BYL2_9ACTN</name>
<evidence type="ECO:0000256" key="6">
    <source>
        <dbReference type="SAM" id="Phobius"/>
    </source>
</evidence>
<feature type="transmembrane region" description="Helical" evidence="6">
    <location>
        <begin position="46"/>
        <end position="63"/>
    </location>
</feature>
<dbReference type="GO" id="GO:0005886">
    <property type="term" value="C:plasma membrane"/>
    <property type="evidence" value="ECO:0007669"/>
    <property type="project" value="UniProtKB-SubCell"/>
</dbReference>
<dbReference type="AlphaFoldDB" id="A0A9E7BYL2"/>
<evidence type="ECO:0000256" key="1">
    <source>
        <dbReference type="ARBA" id="ARBA00004651"/>
    </source>
</evidence>
<accession>A0A9E7BYL2</accession>
<evidence type="ECO:0000256" key="3">
    <source>
        <dbReference type="ARBA" id="ARBA00022692"/>
    </source>
</evidence>
<evidence type="ECO:0000313" key="8">
    <source>
        <dbReference type="Proteomes" id="UP001162834"/>
    </source>
</evidence>
<protein>
    <submittedName>
        <fullName evidence="7">Ribose import permease protein RbsC</fullName>
    </submittedName>
</protein>
<dbReference type="Pfam" id="PF02653">
    <property type="entry name" value="BPD_transp_2"/>
    <property type="match status" value="1"/>
</dbReference>
<keyword evidence="3 6" id="KW-0812">Transmembrane</keyword>
<sequence>MHDVLALVRKHSFVLALALSLALFVGNVIAEPSFVSWDNVPDQLATFAPLAIAALASMPSILSGGGGIDISIGPAMSVVNVVLVFWLFPHDVAAPLAIAIVLAISTAIGLVNGFFVGVLRYPPVVATLCMFFVLQGVALKIAPTAGQAPGNWTEQLGQSVGPVPGGLILVAAVVLIWLALAATPYVRALYSVGGSDAAAFASGVPVTVVRALAYGIGGLFAGIGGIALTALVQSADTALATEYTLLALAAVSLGGTPIGGGRGGLIGTLLGAAVIYLLQTFLSAVHVSPNYTSVVYGALLVGALVFGALVTSKRRFGGAT</sequence>
<feature type="transmembrane region" description="Helical" evidence="6">
    <location>
        <begin position="70"/>
        <end position="88"/>
    </location>
</feature>
<keyword evidence="2" id="KW-1003">Cell membrane</keyword>
<reference evidence="7" key="1">
    <citation type="journal article" date="2022" name="Int. J. Syst. Evol. Microbiol.">
        <title>Pseudomonas aegrilactucae sp. nov. and Pseudomonas morbosilactucae sp. nov., pathogens causing bacterial rot of lettuce in Japan.</title>
        <authorList>
            <person name="Sawada H."/>
            <person name="Fujikawa T."/>
            <person name="Satou M."/>
        </authorList>
    </citation>
    <scope>NUCLEOTIDE SEQUENCE</scope>
    <source>
        <strain evidence="7">0166_1</strain>
    </source>
</reference>
<feature type="transmembrane region" description="Helical" evidence="6">
    <location>
        <begin position="238"/>
        <end position="258"/>
    </location>
</feature>
<evidence type="ECO:0000313" key="7">
    <source>
        <dbReference type="EMBL" id="UGS34516.1"/>
    </source>
</evidence>
<keyword evidence="8" id="KW-1185">Reference proteome</keyword>
<feature type="transmembrane region" description="Helical" evidence="6">
    <location>
        <begin position="211"/>
        <end position="232"/>
    </location>
</feature>
<dbReference type="KEGG" id="sbae:DSM104329_00894"/>
<feature type="transmembrane region" description="Helical" evidence="6">
    <location>
        <begin position="94"/>
        <end position="117"/>
    </location>
</feature>
<organism evidence="7 8">
    <name type="scientific">Capillimicrobium parvum</name>
    <dbReference type="NCBI Taxonomy" id="2884022"/>
    <lineage>
        <taxon>Bacteria</taxon>
        <taxon>Bacillati</taxon>
        <taxon>Actinomycetota</taxon>
        <taxon>Thermoleophilia</taxon>
        <taxon>Solirubrobacterales</taxon>
        <taxon>Capillimicrobiaceae</taxon>
        <taxon>Capillimicrobium</taxon>
    </lineage>
</organism>
<keyword evidence="4 6" id="KW-1133">Transmembrane helix</keyword>
<feature type="transmembrane region" description="Helical" evidence="6">
    <location>
        <begin position="265"/>
        <end position="287"/>
    </location>
</feature>
<evidence type="ECO:0000256" key="4">
    <source>
        <dbReference type="ARBA" id="ARBA00022989"/>
    </source>
</evidence>
<feature type="transmembrane region" description="Helical" evidence="6">
    <location>
        <begin position="166"/>
        <end position="190"/>
    </location>
</feature>
<dbReference type="GO" id="GO:0022857">
    <property type="term" value="F:transmembrane transporter activity"/>
    <property type="evidence" value="ECO:0007669"/>
    <property type="project" value="InterPro"/>
</dbReference>
<dbReference type="PANTHER" id="PTHR32196">
    <property type="entry name" value="ABC TRANSPORTER PERMEASE PROTEIN YPHD-RELATED-RELATED"/>
    <property type="match status" value="1"/>
</dbReference>
<keyword evidence="5 6" id="KW-0472">Membrane</keyword>
<dbReference type="Proteomes" id="UP001162834">
    <property type="component" value="Chromosome"/>
</dbReference>